<organism evidence="2 3">
    <name type="scientific">Sporisorium reilianum (strain SRZ2)</name>
    <name type="common">Maize head smut fungus</name>
    <dbReference type="NCBI Taxonomy" id="999809"/>
    <lineage>
        <taxon>Eukaryota</taxon>
        <taxon>Fungi</taxon>
        <taxon>Dikarya</taxon>
        <taxon>Basidiomycota</taxon>
        <taxon>Ustilaginomycotina</taxon>
        <taxon>Ustilaginomycetes</taxon>
        <taxon>Ustilaginales</taxon>
        <taxon>Ustilaginaceae</taxon>
        <taxon>Sporisorium</taxon>
    </lineage>
</organism>
<feature type="region of interest" description="Disordered" evidence="1">
    <location>
        <begin position="507"/>
        <end position="587"/>
    </location>
</feature>
<feature type="region of interest" description="Disordered" evidence="1">
    <location>
        <begin position="1422"/>
        <end position="1441"/>
    </location>
</feature>
<feature type="compositionally biased region" description="Polar residues" evidence="1">
    <location>
        <begin position="973"/>
        <end position="984"/>
    </location>
</feature>
<feature type="compositionally biased region" description="Low complexity" evidence="1">
    <location>
        <begin position="59"/>
        <end position="79"/>
    </location>
</feature>
<feature type="compositionally biased region" description="Polar residues" evidence="1">
    <location>
        <begin position="414"/>
        <end position="426"/>
    </location>
</feature>
<feature type="region of interest" description="Disordered" evidence="1">
    <location>
        <begin position="1246"/>
        <end position="1272"/>
    </location>
</feature>
<protein>
    <submittedName>
        <fullName evidence="2">Uncharacterized protein</fullName>
    </submittedName>
</protein>
<accession>E6ZUX7</accession>
<evidence type="ECO:0000256" key="1">
    <source>
        <dbReference type="SAM" id="MobiDB-lite"/>
    </source>
</evidence>
<feature type="region of interest" description="Disordered" evidence="1">
    <location>
        <begin position="1163"/>
        <end position="1228"/>
    </location>
</feature>
<feature type="compositionally biased region" description="Polar residues" evidence="1">
    <location>
        <begin position="459"/>
        <end position="484"/>
    </location>
</feature>
<feature type="compositionally biased region" description="Low complexity" evidence="1">
    <location>
        <begin position="536"/>
        <end position="550"/>
    </location>
</feature>
<keyword evidence="3" id="KW-1185">Reference proteome</keyword>
<feature type="region of interest" description="Disordered" evidence="1">
    <location>
        <begin position="785"/>
        <end position="856"/>
    </location>
</feature>
<dbReference type="EMBL" id="FQ311442">
    <property type="protein sequence ID" value="CBQ71034.1"/>
    <property type="molecule type" value="Genomic_DNA"/>
</dbReference>
<feature type="compositionally biased region" description="Polar residues" evidence="1">
    <location>
        <begin position="1170"/>
        <end position="1183"/>
    </location>
</feature>
<sequence>MDGDRASAARKLPQTAANFFVGTRSRVPRLTLAQSSHIIPIPLTPSPGLKPSSHAVFNRLRSSPFLPSSPTSTKAPSSPREVPNKGSKVAKAVHLFSALTDQAGPSPPEQLNAAPTLPRIESAPSDSPLAPSPSTSTATAPTSTVSIAPQSLSSSVTSASSALILCPSKMESEPQSFELDAMPRTPSTQLSASAELRPARQALQSPRASPSRASAHLVIAASDQLTVSHLAEICTVPTPASASMHDSADSDPFSLSMALSTSQDDLQNHVDEEVALPHPASPSSAQCSKRQRHSLFTAPPMPLLAPAQHNPRTLAPPDSASTHDSKSEACIAEDPFECLETIFDAELPLPTFKEAVFSEPVPPRSTSKHQSSPKTASGLFPRELIDAALAPTSAFSDTTVPSTSSAHRQLGTKHASTGSSQRQSDTLGRGFRSWDSPIPISSKYASSPLAMRLSTVASSLDSTRPFSQSSPGGTINEVRSNPASLPSPHDLPDQHIRLCLEGEAPSTRQLTAPGYPSESISTKAGVDPEQANFREGPSSIGSKVVSSLSPDHQSNDHVSATLKKRQDPRSSSPAHEDRQSASLGTVDEAFPEDNFIIQSDLSRRDSVEYRQKELQDSFLAPQSAVDDEVLLDLIDMAAMPIAVAQEVNLQDSLFERTASWIKSTSDEHEPVMTEPSSFEQDNVDRASIATHLQSEMESGADASTRKETSPIAQSSLAYITDDSQSRFRAQSDQTAARKQQDVSVRKIGAISCSIVDAVRSLENRSSQYKAAPNLNAGPISQKITRSYSQRAHQGQHTPKGTKRIPGRLKIPQRLPESPTPSRRDSLELLSVRRAQLSSAKEKGTSPHTVTREKSYEGIGSAQAGKFNDVLRSWSRNADPEASQATARSQGKHRITRLVKDWDDGQGSSDDDEVAAVSTCQRMTLRRMSDFTVLNTPRRDPRPLPGKLLRADRNASPTRPPPSLVRPLMRFQHGLQSSQEVTTTAPVGRLIHKSQSHEKEPKRASSPPRRRLRHLDSYTTISKGSKSTSRGLRMMAAHDVRASRIEPRLSSSEADSDEPQEILRARDKVGSGLVARQFQAAPTICMQSVAPTSQHAPSTSMRPLKLQESHPAFSTPRRRDGSVTTTPPLTVVSELWTPDASNPAKSVLTEATSVATASGLRPLLTARNRARSQTVSVQNAQRTANRMRADVSADSPTRIRSRSRSQSNRHASEVESGMRRSVSHPMPASQTFLDVRQLRADSRTSAHLSGACEHSNLDSERGTTVPERSPGVSIPSFEISFEVTEPKMAPHVQEGTLMEFGVRVLFKASGAEQPSRSWQLKPPSPYTVSTRLDTSNQTSKSIPPMQYEYNRLNRDDMSKVQQQAQEHLSRTLASPDQRKRRLDLQERYLLSPFSDHREPDRSSTLTESGSLTSSNRVVRRELRLTRERDPSPSTAPSSVLSTARGVWSVGRTSSASLASPIPYIKRAPPRTATFSSVTTQS</sequence>
<feature type="compositionally biased region" description="Basic and acidic residues" evidence="1">
    <location>
        <begin position="564"/>
        <end position="579"/>
    </location>
</feature>
<proteinExistence type="predicted"/>
<dbReference type="HOGENOM" id="CLU_261457_0_0_1"/>
<name>E6ZUX7_SPORE</name>
<feature type="region of interest" description="Disordered" evidence="1">
    <location>
        <begin position="395"/>
        <end position="432"/>
    </location>
</feature>
<evidence type="ECO:0000313" key="2">
    <source>
        <dbReference type="EMBL" id="CBQ71034.1"/>
    </source>
</evidence>
<feature type="compositionally biased region" description="Polar residues" evidence="1">
    <location>
        <begin position="1430"/>
        <end position="1440"/>
    </location>
</feature>
<feature type="compositionally biased region" description="Polar residues" evidence="1">
    <location>
        <begin position="785"/>
        <end position="798"/>
    </location>
</feature>
<dbReference type="VEuPathDB" id="FungiDB:sr13501"/>
<feature type="compositionally biased region" description="Polar residues" evidence="1">
    <location>
        <begin position="395"/>
        <end position="407"/>
    </location>
</feature>
<feature type="compositionally biased region" description="Polar residues" evidence="1">
    <location>
        <begin position="1358"/>
        <end position="1373"/>
    </location>
</feature>
<dbReference type="eggNOG" id="ENOG502R2N5">
    <property type="taxonomic scope" value="Eukaryota"/>
</dbReference>
<dbReference type="OrthoDB" id="2556503at2759"/>
<feature type="compositionally biased region" description="Basic and acidic residues" evidence="1">
    <location>
        <begin position="839"/>
        <end position="855"/>
    </location>
</feature>
<feature type="compositionally biased region" description="Low complexity" evidence="1">
    <location>
        <begin position="1401"/>
        <end position="1415"/>
    </location>
</feature>
<feature type="region of interest" description="Disordered" evidence="1">
    <location>
        <begin position="1310"/>
        <end position="1416"/>
    </location>
</feature>
<gene>
    <name evidence="2" type="ORF">sr13501</name>
</gene>
<reference evidence="2 3" key="1">
    <citation type="journal article" date="2010" name="Science">
        <title>Pathogenicity determinants in smut fungi revealed by genome comparison.</title>
        <authorList>
            <person name="Schirawski J."/>
            <person name="Mannhaupt G."/>
            <person name="Muench K."/>
            <person name="Brefort T."/>
            <person name="Schipper K."/>
            <person name="Doehlemann G."/>
            <person name="Di Stasio M."/>
            <person name="Roessel N."/>
            <person name="Mendoza-Mendoza A."/>
            <person name="Pester D."/>
            <person name="Mueller O."/>
            <person name="Winterberg B."/>
            <person name="Meyer E."/>
            <person name="Ghareeb H."/>
            <person name="Wollenberg T."/>
            <person name="Muensterkoetter M."/>
            <person name="Wong P."/>
            <person name="Walter M."/>
            <person name="Stukenbrock E."/>
            <person name="Gueldener U."/>
            <person name="Kahmann R."/>
        </authorList>
    </citation>
    <scope>NUCLEOTIDE SEQUENCE [LARGE SCALE GENOMIC DNA]</scope>
    <source>
        <strain evidence="3">SRZ2</strain>
    </source>
</reference>
<feature type="compositionally biased region" description="Low complexity" evidence="1">
    <location>
        <begin position="122"/>
        <end position="152"/>
    </location>
</feature>
<feature type="region of interest" description="Disordered" evidence="1">
    <location>
        <begin position="170"/>
        <end position="210"/>
    </location>
</feature>
<dbReference type="Proteomes" id="UP000008867">
    <property type="component" value="Chromosome 20"/>
</dbReference>
<feature type="region of interest" description="Disordered" evidence="1">
    <location>
        <begin position="933"/>
        <end position="1012"/>
    </location>
</feature>
<feature type="region of interest" description="Disordered" evidence="1">
    <location>
        <begin position="459"/>
        <end position="493"/>
    </location>
</feature>
<feature type="region of interest" description="Disordered" evidence="1">
    <location>
        <begin position="39"/>
        <end position="152"/>
    </location>
</feature>
<feature type="compositionally biased region" description="Polar residues" evidence="1">
    <location>
        <begin position="1325"/>
        <end position="1340"/>
    </location>
</feature>
<feature type="region of interest" description="Disordered" evidence="1">
    <location>
        <begin position="300"/>
        <end position="327"/>
    </location>
</feature>
<evidence type="ECO:0000313" key="3">
    <source>
        <dbReference type="Proteomes" id="UP000008867"/>
    </source>
</evidence>